<name>A0A951UU99_9CYAN</name>
<dbReference type="Proteomes" id="UP000729701">
    <property type="component" value="Unassembled WGS sequence"/>
</dbReference>
<dbReference type="AlphaFoldDB" id="A0A951UU99"/>
<dbReference type="EMBL" id="JAHHGZ010000008">
    <property type="protein sequence ID" value="MBW4667575.1"/>
    <property type="molecule type" value="Genomic_DNA"/>
</dbReference>
<gene>
    <name evidence="2" type="ORF">KME60_09110</name>
</gene>
<sequence>MLKPLLLSGWFRVQPFLKYVVVVLVIAPLVVASGHSSSAKQSQAARINSVTAAESDPLSMSASGVNKPDLAQVLKAAQLGFLIGASDSMSMSTVAVNEPQLLQSGKVESWTVEDNRVSMSIIAKDSLGAVEFAPLPKNSDSHSTGMTASESELIQRLKKGYKDAKEAKSLLAAKISPSLRQVQPNTQAPAKEPSEAEQAAPNDPIGSPYPIPWQWIQQTQQAIGSKGGSGVRYYRSIPVLSPDGRYAVYSRVQLEVKPEMYNSRVTSTMFVEDRQTGKLRVMTATGPISDPLLKVRASVALNPDTNGTIGVLVPVSWSQQGDRFLARKFEGVLNTADATDHAVIWDRQKNNTNSVTPSQEQKEHDIAVLLGWSKTQPNNVLFRAGEMGEENWPVVSVSSDGKTANAPDVDQPIIYGQKISDVWSRPEVASR</sequence>
<feature type="region of interest" description="Disordered" evidence="1">
    <location>
        <begin position="176"/>
        <end position="204"/>
    </location>
</feature>
<accession>A0A951UU99</accession>
<evidence type="ECO:0000313" key="2">
    <source>
        <dbReference type="EMBL" id="MBW4667575.1"/>
    </source>
</evidence>
<reference evidence="2" key="2">
    <citation type="journal article" date="2022" name="Microbiol. Resour. Announc.">
        <title>Metagenome Sequencing to Explore Phylogenomics of Terrestrial Cyanobacteria.</title>
        <authorList>
            <person name="Ward R.D."/>
            <person name="Stajich J.E."/>
            <person name="Johansen J.R."/>
            <person name="Huntemann M."/>
            <person name="Clum A."/>
            <person name="Foster B."/>
            <person name="Foster B."/>
            <person name="Roux S."/>
            <person name="Palaniappan K."/>
            <person name="Varghese N."/>
            <person name="Mukherjee S."/>
            <person name="Reddy T.B.K."/>
            <person name="Daum C."/>
            <person name="Copeland A."/>
            <person name="Chen I.A."/>
            <person name="Ivanova N.N."/>
            <person name="Kyrpides N.C."/>
            <person name="Shapiro N."/>
            <person name="Eloe-Fadrosh E.A."/>
            <person name="Pietrasiak N."/>
        </authorList>
    </citation>
    <scope>NUCLEOTIDE SEQUENCE</scope>
    <source>
        <strain evidence="2">GSE-NOS-MK-12-04C</strain>
    </source>
</reference>
<proteinExistence type="predicted"/>
<feature type="compositionally biased region" description="Polar residues" evidence="1">
    <location>
        <begin position="178"/>
        <end position="188"/>
    </location>
</feature>
<reference evidence="2" key="1">
    <citation type="submission" date="2021-05" db="EMBL/GenBank/DDBJ databases">
        <authorList>
            <person name="Pietrasiak N."/>
            <person name="Ward R."/>
            <person name="Stajich J.E."/>
            <person name="Kurbessoian T."/>
        </authorList>
    </citation>
    <scope>NUCLEOTIDE SEQUENCE</scope>
    <source>
        <strain evidence="2">GSE-NOS-MK-12-04C</strain>
    </source>
</reference>
<organism evidence="2 3">
    <name type="scientific">Cyanomargarita calcarea GSE-NOS-MK-12-04C</name>
    <dbReference type="NCBI Taxonomy" id="2839659"/>
    <lineage>
        <taxon>Bacteria</taxon>
        <taxon>Bacillati</taxon>
        <taxon>Cyanobacteriota</taxon>
        <taxon>Cyanophyceae</taxon>
        <taxon>Nostocales</taxon>
        <taxon>Cyanomargaritaceae</taxon>
        <taxon>Cyanomargarita</taxon>
    </lineage>
</organism>
<evidence type="ECO:0000313" key="3">
    <source>
        <dbReference type="Proteomes" id="UP000729701"/>
    </source>
</evidence>
<protein>
    <submittedName>
        <fullName evidence="2">Uncharacterized protein</fullName>
    </submittedName>
</protein>
<evidence type="ECO:0000256" key="1">
    <source>
        <dbReference type="SAM" id="MobiDB-lite"/>
    </source>
</evidence>
<comment type="caution">
    <text evidence="2">The sequence shown here is derived from an EMBL/GenBank/DDBJ whole genome shotgun (WGS) entry which is preliminary data.</text>
</comment>